<evidence type="ECO:0000313" key="18">
    <source>
        <dbReference type="Proteomes" id="UP000254807"/>
    </source>
</evidence>
<proteinExistence type="inferred from homology"/>
<dbReference type="InterPro" id="IPR024084">
    <property type="entry name" value="IsoPropMal-DH-like_dom"/>
</dbReference>
<dbReference type="FunFam" id="3.40.718.10:FF:000006">
    <property type="entry name" value="3-isopropylmalate dehydrogenase"/>
    <property type="match status" value="1"/>
</dbReference>
<dbReference type="EMBL" id="UFYW01000001">
    <property type="protein sequence ID" value="STD81734.1"/>
    <property type="molecule type" value="Genomic_DNA"/>
</dbReference>
<comment type="pathway">
    <text evidence="3 14 15">Amino-acid biosynthesis; L-leucine biosynthesis; L-leucine from 3-methyl-2-oxobutanoate: step 3/4.</text>
</comment>
<keyword evidence="8 14" id="KW-0479">Metal-binding</keyword>
<keyword evidence="12 14" id="KW-0464">Manganese</keyword>
<feature type="binding site" evidence="14">
    <location>
        <position position="130"/>
    </location>
    <ligand>
        <name>substrate</name>
    </ligand>
</feature>
<comment type="similarity">
    <text evidence="4 14">Belongs to the isocitrate and isopropylmalate dehydrogenases family. LeuB type 1 subfamily.</text>
</comment>
<evidence type="ECO:0000256" key="2">
    <source>
        <dbReference type="ARBA" id="ARBA00001936"/>
    </source>
</evidence>
<dbReference type="OrthoDB" id="9806254at2"/>
<protein>
    <recommendedName>
        <fullName evidence="14">3-isopropylmalate dehydrogenase</fullName>
        <ecNumber evidence="14">1.1.1.85</ecNumber>
    </recommendedName>
    <alternativeName>
        <fullName evidence="14">3-IPM-DH</fullName>
    </alternativeName>
    <alternativeName>
        <fullName evidence="14">Beta-IPM dehydrogenase</fullName>
        <shortName evidence="14">IMDH</shortName>
    </alternativeName>
</protein>
<accession>A0A376GXU4</accession>
<dbReference type="Proteomes" id="UP000254807">
    <property type="component" value="Unassembled WGS sequence"/>
</dbReference>
<feature type="site" description="Important for catalysis" evidence="14">
    <location>
        <position position="182"/>
    </location>
</feature>
<feature type="binding site" evidence="14">
    <location>
        <position position="92"/>
    </location>
    <ligand>
        <name>substrate</name>
    </ligand>
</feature>
<keyword evidence="18" id="KW-1185">Reference proteome</keyword>
<keyword evidence="9 14" id="KW-0460">Magnesium</keyword>
<comment type="subcellular location">
    <subcellularLocation>
        <location evidence="14">Cytoplasm</location>
    </subcellularLocation>
</comment>
<dbReference type="AlphaFoldDB" id="A0A376GXU4"/>
<evidence type="ECO:0000256" key="5">
    <source>
        <dbReference type="ARBA" id="ARBA00011738"/>
    </source>
</evidence>
<feature type="binding site" evidence="14">
    <location>
        <position position="102"/>
    </location>
    <ligand>
        <name>substrate</name>
    </ligand>
</feature>
<gene>
    <name evidence="14 17" type="primary">leuB</name>
    <name evidence="17" type="ORF">NCTC12360_00148</name>
</gene>
<keyword evidence="14" id="KW-0963">Cytoplasm</keyword>
<evidence type="ECO:0000256" key="10">
    <source>
        <dbReference type="ARBA" id="ARBA00023002"/>
    </source>
</evidence>
<dbReference type="InterPro" id="IPR019818">
    <property type="entry name" value="IsoCit/isopropylmalate_DH_CS"/>
</dbReference>
<evidence type="ECO:0000256" key="8">
    <source>
        <dbReference type="ARBA" id="ARBA00022723"/>
    </source>
</evidence>
<feature type="domain" description="Isopropylmalate dehydrogenase-like" evidence="16">
    <location>
        <begin position="3"/>
        <end position="338"/>
    </location>
</feature>
<dbReference type="SMART" id="SM01329">
    <property type="entry name" value="Iso_dh"/>
    <property type="match status" value="1"/>
</dbReference>
<keyword evidence="6 14" id="KW-0432">Leucine biosynthesis</keyword>
<dbReference type="GO" id="GO:0005829">
    <property type="term" value="C:cytosol"/>
    <property type="evidence" value="ECO:0007669"/>
    <property type="project" value="TreeGrafter"/>
</dbReference>
<feature type="binding site" evidence="14">
    <location>
        <position position="214"/>
    </location>
    <ligand>
        <name>Mg(2+)</name>
        <dbReference type="ChEBI" id="CHEBI:18420"/>
    </ligand>
</feature>
<dbReference type="PANTHER" id="PTHR42979:SF1">
    <property type="entry name" value="3-ISOPROPYLMALATE DEHYDROGENASE"/>
    <property type="match status" value="1"/>
</dbReference>
<keyword evidence="13 14" id="KW-0100">Branched-chain amino acid biosynthesis</keyword>
<dbReference type="PROSITE" id="PS00470">
    <property type="entry name" value="IDH_IMDH"/>
    <property type="match status" value="1"/>
</dbReference>
<sequence>MKKIVVLAGDGIGPEIMTSALQIVKACLPSNAHFSFESYAFGGQAIEQCGTPLPKKTLQACQQADAILLGAIGDPKWENAAYTPEKGLLDLRRALDLYANIRPIKVTDAFLPFSPLKEQIVKGTDLVLVRELTSGIYFGEKKLSATEASDLNYYHREEIRRILRKAFQIARTRQRRVVSVDKANVLATSKLWRKVANEVAQEFPDCQLTHQYVDSAAMKILQQPTAFDVIVTENLFGDILSDEASVLPGSLGVLASASHSLSGVSLYEPIHGSAPDIAGKDIANPISMILSVGMMLTSFGMKSIADQMEQACYQVMEDGVVTCDLGGNATTTEFTDAVIKKLGGY</sequence>
<dbReference type="GO" id="GO:0009098">
    <property type="term" value="P:L-leucine biosynthetic process"/>
    <property type="evidence" value="ECO:0007669"/>
    <property type="project" value="UniProtKB-UniRule"/>
</dbReference>
<dbReference type="HAMAP" id="MF_01033">
    <property type="entry name" value="LeuB_type1"/>
    <property type="match status" value="1"/>
</dbReference>
<comment type="subunit">
    <text evidence="5 14 15">Homodimer.</text>
</comment>
<dbReference type="UniPathway" id="UPA00048">
    <property type="reaction ID" value="UER00072"/>
</dbReference>
<comment type="function">
    <text evidence="14 15">Catalyzes the oxidation of 3-carboxy-2-hydroxy-4-methylpentanoate (3-isopropylmalate) to 3-carboxy-4-methyl-2-oxopentanoate. The product decarboxylates to 4-methyl-2 oxopentanoate.</text>
</comment>
<feature type="binding site" evidence="14">
    <location>
        <position position="242"/>
    </location>
    <ligand>
        <name>Mg(2+)</name>
        <dbReference type="ChEBI" id="CHEBI:18420"/>
    </ligand>
</feature>
<name>A0A376GXU4_ENTGA</name>
<dbReference type="EC" id="1.1.1.85" evidence="14"/>
<evidence type="ECO:0000256" key="12">
    <source>
        <dbReference type="ARBA" id="ARBA00023211"/>
    </source>
</evidence>
<dbReference type="GO" id="GO:0051287">
    <property type="term" value="F:NAD binding"/>
    <property type="evidence" value="ECO:0007669"/>
    <property type="project" value="InterPro"/>
</dbReference>
<evidence type="ECO:0000256" key="14">
    <source>
        <dbReference type="HAMAP-Rule" id="MF_01033"/>
    </source>
</evidence>
<comment type="cofactor">
    <cofactor evidence="2">
        <name>Mn(2+)</name>
        <dbReference type="ChEBI" id="CHEBI:29035"/>
    </cofactor>
</comment>
<comment type="cofactor">
    <cofactor evidence="14 15">
        <name>Mg(2+)</name>
        <dbReference type="ChEBI" id="CHEBI:18420"/>
    </cofactor>
    <cofactor evidence="14 15">
        <name>Mn(2+)</name>
        <dbReference type="ChEBI" id="CHEBI:29035"/>
    </cofactor>
    <text evidence="14 15">Binds 1 Mg(2+) or Mn(2+) ion per subunit.</text>
</comment>
<keyword evidence="10 14" id="KW-0560">Oxidoreductase</keyword>
<keyword evidence="11 14" id="KW-0520">NAD</keyword>
<evidence type="ECO:0000256" key="6">
    <source>
        <dbReference type="ARBA" id="ARBA00022430"/>
    </source>
</evidence>
<reference evidence="17 18" key="1">
    <citation type="submission" date="2018-06" db="EMBL/GenBank/DDBJ databases">
        <authorList>
            <consortium name="Pathogen Informatics"/>
            <person name="Doyle S."/>
        </authorList>
    </citation>
    <scope>NUCLEOTIDE SEQUENCE [LARGE SCALE GENOMIC DNA]</scope>
    <source>
        <strain evidence="17 18">NCTC12360</strain>
    </source>
</reference>
<comment type="caution">
    <text evidence="14">Lacks conserved residue(s) required for the propagation of feature annotation.</text>
</comment>
<dbReference type="PANTHER" id="PTHR42979">
    <property type="entry name" value="3-ISOPROPYLMALATE DEHYDROGENASE"/>
    <property type="match status" value="1"/>
</dbReference>
<dbReference type="GO" id="GO:0000287">
    <property type="term" value="F:magnesium ion binding"/>
    <property type="evidence" value="ECO:0007669"/>
    <property type="project" value="InterPro"/>
</dbReference>
<dbReference type="NCBIfam" id="TIGR00169">
    <property type="entry name" value="leuB"/>
    <property type="match status" value="1"/>
</dbReference>
<evidence type="ECO:0000256" key="3">
    <source>
        <dbReference type="ARBA" id="ARBA00004762"/>
    </source>
</evidence>
<comment type="catalytic activity">
    <reaction evidence="1 14 15">
        <text>(2R,3S)-3-isopropylmalate + NAD(+) = 4-methyl-2-oxopentanoate + CO2 + NADH</text>
        <dbReference type="Rhea" id="RHEA:32271"/>
        <dbReference type="ChEBI" id="CHEBI:16526"/>
        <dbReference type="ChEBI" id="CHEBI:17865"/>
        <dbReference type="ChEBI" id="CHEBI:35121"/>
        <dbReference type="ChEBI" id="CHEBI:57540"/>
        <dbReference type="ChEBI" id="CHEBI:57945"/>
        <dbReference type="EC" id="1.1.1.85"/>
    </reaction>
</comment>
<evidence type="ECO:0000259" key="16">
    <source>
        <dbReference type="SMART" id="SM01329"/>
    </source>
</evidence>
<evidence type="ECO:0000256" key="1">
    <source>
        <dbReference type="ARBA" id="ARBA00000624"/>
    </source>
</evidence>
<evidence type="ECO:0000256" key="13">
    <source>
        <dbReference type="ARBA" id="ARBA00023304"/>
    </source>
</evidence>
<dbReference type="Gene3D" id="3.40.718.10">
    <property type="entry name" value="Isopropylmalate Dehydrogenase"/>
    <property type="match status" value="1"/>
</dbReference>
<keyword evidence="7 14" id="KW-0028">Amino-acid biosynthesis</keyword>
<evidence type="ECO:0000256" key="9">
    <source>
        <dbReference type="ARBA" id="ARBA00022842"/>
    </source>
</evidence>
<feature type="binding site" evidence="14">
    <location>
        <begin position="272"/>
        <end position="284"/>
    </location>
    <ligand>
        <name>NAD(+)</name>
        <dbReference type="ChEBI" id="CHEBI:57540"/>
    </ligand>
</feature>
<evidence type="ECO:0000256" key="4">
    <source>
        <dbReference type="ARBA" id="ARBA00008319"/>
    </source>
</evidence>
<feature type="binding site" evidence="14">
    <location>
        <position position="214"/>
    </location>
    <ligand>
        <name>substrate</name>
    </ligand>
</feature>
<feature type="site" description="Important for catalysis" evidence="14">
    <location>
        <position position="137"/>
    </location>
</feature>
<organism evidence="17 18">
    <name type="scientific">Enterococcus gallinarum</name>
    <dbReference type="NCBI Taxonomy" id="1353"/>
    <lineage>
        <taxon>Bacteria</taxon>
        <taxon>Bacillati</taxon>
        <taxon>Bacillota</taxon>
        <taxon>Bacilli</taxon>
        <taxon>Lactobacillales</taxon>
        <taxon>Enterococcaceae</taxon>
        <taxon>Enterococcus</taxon>
    </lineage>
</organism>
<dbReference type="RefSeq" id="WP_060814043.1">
    <property type="nucleotide sequence ID" value="NZ_JARPZP010000001.1"/>
</dbReference>
<evidence type="ECO:0000256" key="11">
    <source>
        <dbReference type="ARBA" id="ARBA00023027"/>
    </source>
</evidence>
<feature type="binding site" evidence="14">
    <location>
        <position position="238"/>
    </location>
    <ligand>
        <name>Mg(2+)</name>
        <dbReference type="ChEBI" id="CHEBI:18420"/>
    </ligand>
</feature>
<dbReference type="InterPro" id="IPR004429">
    <property type="entry name" value="Isopropylmalate_DH"/>
</dbReference>
<dbReference type="GO" id="GO:0003862">
    <property type="term" value="F:3-isopropylmalate dehydrogenase activity"/>
    <property type="evidence" value="ECO:0007669"/>
    <property type="project" value="UniProtKB-UniRule"/>
</dbReference>
<evidence type="ECO:0000256" key="7">
    <source>
        <dbReference type="ARBA" id="ARBA00022605"/>
    </source>
</evidence>
<evidence type="ECO:0000256" key="15">
    <source>
        <dbReference type="RuleBase" id="RU004445"/>
    </source>
</evidence>
<dbReference type="SUPFAM" id="SSF53659">
    <property type="entry name" value="Isocitrate/Isopropylmalate dehydrogenase-like"/>
    <property type="match status" value="1"/>
</dbReference>
<evidence type="ECO:0000313" key="17">
    <source>
        <dbReference type="EMBL" id="STD81734.1"/>
    </source>
</evidence>
<dbReference type="Pfam" id="PF00180">
    <property type="entry name" value="Iso_dh"/>
    <property type="match status" value="1"/>
</dbReference>